<dbReference type="OrthoDB" id="5185819at2"/>
<feature type="domain" description="Mycothiol-dependent maleylpyruvate isomerase metal-binding" evidence="1">
    <location>
        <begin position="14"/>
        <end position="124"/>
    </location>
</feature>
<dbReference type="InterPro" id="IPR017517">
    <property type="entry name" value="Maleyloyr_isom"/>
</dbReference>
<dbReference type="Gene3D" id="1.20.120.450">
    <property type="entry name" value="dinb family like domain"/>
    <property type="match status" value="1"/>
</dbReference>
<reference evidence="2 3" key="1">
    <citation type="submission" date="2019-03" db="EMBL/GenBank/DDBJ databases">
        <title>Three New Species of Nocardioides, Nocardioides euryhalodurans sp. nov., Nocardioides seonyuensis sp. nov. and Nocardioides eburneoflavus sp. nov., Iolated from Soil.</title>
        <authorList>
            <person name="Roh S.G."/>
            <person name="Lee C."/>
            <person name="Kim M.-K."/>
            <person name="Kim S.B."/>
        </authorList>
    </citation>
    <scope>NUCLEOTIDE SEQUENCE [LARGE SCALE GENOMIC DNA]</scope>
    <source>
        <strain evidence="2 3">MMS17-SY117</strain>
    </source>
</reference>
<dbReference type="AlphaFoldDB" id="A0A4P7GLJ4"/>
<evidence type="ECO:0000313" key="3">
    <source>
        <dbReference type="Proteomes" id="UP000294894"/>
    </source>
</evidence>
<sequence length="182" mass="18996">MRSALAGAVELLDRSLAYTRTALAAVTPDRLDAPTPCADWDLDALLEHMDDALDAFTEAATGSVALVPTTGAPRLASIRDKACALLGWWCEHPPSSVAVGGAALPADLLVGAAALEISVHGWDVHRALGHDEPLPEELARVLLPLARLLVGAEDRPCRFAPPVTPAPSATASEQLLGFLGRS</sequence>
<dbReference type="GO" id="GO:0046872">
    <property type="term" value="F:metal ion binding"/>
    <property type="evidence" value="ECO:0007669"/>
    <property type="project" value="InterPro"/>
</dbReference>
<gene>
    <name evidence="2" type="ORF">EXE57_12620</name>
</gene>
<dbReference type="EMBL" id="CP038267">
    <property type="protein sequence ID" value="QBR93018.1"/>
    <property type="molecule type" value="Genomic_DNA"/>
</dbReference>
<keyword evidence="3" id="KW-1185">Reference proteome</keyword>
<dbReference type="NCBIfam" id="TIGR03083">
    <property type="entry name" value="maleylpyruvate isomerase family mycothiol-dependent enzyme"/>
    <property type="match status" value="1"/>
</dbReference>
<dbReference type="KEGG" id="noy:EXE57_12620"/>
<dbReference type="NCBIfam" id="TIGR03086">
    <property type="entry name" value="TIGR03086 family metal-binding protein"/>
    <property type="match status" value="1"/>
</dbReference>
<protein>
    <submittedName>
        <fullName evidence="2">TIGR03086 family protein</fullName>
    </submittedName>
</protein>
<dbReference type="InterPro" id="IPR024344">
    <property type="entry name" value="MDMPI_metal-binding"/>
</dbReference>
<dbReference type="RefSeq" id="WP_135078017.1">
    <property type="nucleotide sequence ID" value="NZ_CP038267.1"/>
</dbReference>
<evidence type="ECO:0000313" key="2">
    <source>
        <dbReference type="EMBL" id="QBR93018.1"/>
    </source>
</evidence>
<proteinExistence type="predicted"/>
<evidence type="ECO:0000259" key="1">
    <source>
        <dbReference type="Pfam" id="PF11716"/>
    </source>
</evidence>
<name>A0A4P7GLJ4_9ACTN</name>
<dbReference type="SUPFAM" id="SSF109854">
    <property type="entry name" value="DinB/YfiT-like putative metalloenzymes"/>
    <property type="match status" value="1"/>
</dbReference>
<accession>A0A4P7GLJ4</accession>
<dbReference type="InterPro" id="IPR017520">
    <property type="entry name" value="CHP03086"/>
</dbReference>
<dbReference type="InterPro" id="IPR034660">
    <property type="entry name" value="DinB/YfiT-like"/>
</dbReference>
<dbReference type="Proteomes" id="UP000294894">
    <property type="component" value="Chromosome"/>
</dbReference>
<organism evidence="2 3">
    <name type="scientific">Nocardioides euryhalodurans</name>
    <dbReference type="NCBI Taxonomy" id="2518370"/>
    <lineage>
        <taxon>Bacteria</taxon>
        <taxon>Bacillati</taxon>
        <taxon>Actinomycetota</taxon>
        <taxon>Actinomycetes</taxon>
        <taxon>Propionibacteriales</taxon>
        <taxon>Nocardioidaceae</taxon>
        <taxon>Nocardioides</taxon>
    </lineage>
</organism>
<dbReference type="Pfam" id="PF11716">
    <property type="entry name" value="MDMPI_N"/>
    <property type="match status" value="1"/>
</dbReference>